<keyword evidence="3 6" id="KW-1133">Transmembrane helix</keyword>
<feature type="region of interest" description="Disordered" evidence="5">
    <location>
        <begin position="1"/>
        <end position="21"/>
    </location>
</feature>
<evidence type="ECO:0000256" key="4">
    <source>
        <dbReference type="ARBA" id="ARBA00023136"/>
    </source>
</evidence>
<evidence type="ECO:0000313" key="7">
    <source>
        <dbReference type="EMBL" id="SMD23499.1"/>
    </source>
</evidence>
<evidence type="ECO:0000256" key="6">
    <source>
        <dbReference type="SAM" id="Phobius"/>
    </source>
</evidence>
<dbReference type="Pfam" id="PF04228">
    <property type="entry name" value="Zn_peptidase"/>
    <property type="match status" value="1"/>
</dbReference>
<keyword evidence="8" id="KW-1185">Reference proteome</keyword>
<protein>
    <recommendedName>
        <fullName evidence="9">Metalloprotease</fullName>
    </recommendedName>
</protein>
<evidence type="ECO:0000256" key="3">
    <source>
        <dbReference type="ARBA" id="ARBA00022989"/>
    </source>
</evidence>
<reference evidence="7 8" key="1">
    <citation type="submission" date="2017-04" db="EMBL/GenBank/DDBJ databases">
        <authorList>
            <person name="Afonso C.L."/>
            <person name="Miller P.J."/>
            <person name="Scott M.A."/>
            <person name="Spackman E."/>
            <person name="Goraichik I."/>
            <person name="Dimitrov K.M."/>
            <person name="Suarez D.L."/>
            <person name="Swayne D.E."/>
        </authorList>
    </citation>
    <scope>NUCLEOTIDE SEQUENCE [LARGE SCALE GENOMIC DNA]</scope>
    <source>
        <strain evidence="7 8">DSM 43828</strain>
    </source>
</reference>
<name>A0A1Y5Y3Q8_KIBAR</name>
<dbReference type="InterPro" id="IPR007343">
    <property type="entry name" value="Uncharacterised_pept_Zn_put"/>
</dbReference>
<dbReference type="PANTHER" id="PTHR30168">
    <property type="entry name" value="PUTATIVE MEMBRANE PROTEIN YPFJ"/>
    <property type="match status" value="1"/>
</dbReference>
<evidence type="ECO:0000256" key="2">
    <source>
        <dbReference type="ARBA" id="ARBA00022692"/>
    </source>
</evidence>
<dbReference type="EMBL" id="FWXV01000009">
    <property type="protein sequence ID" value="SMD23499.1"/>
    <property type="molecule type" value="Genomic_DNA"/>
</dbReference>
<dbReference type="OrthoDB" id="7950418at2"/>
<evidence type="ECO:0008006" key="9">
    <source>
        <dbReference type="Google" id="ProtNLM"/>
    </source>
</evidence>
<dbReference type="PANTHER" id="PTHR30168:SF0">
    <property type="entry name" value="INNER MEMBRANE PROTEIN"/>
    <property type="match status" value="1"/>
</dbReference>
<feature type="transmembrane region" description="Helical" evidence="6">
    <location>
        <begin position="39"/>
        <end position="57"/>
    </location>
</feature>
<evidence type="ECO:0000256" key="5">
    <source>
        <dbReference type="SAM" id="MobiDB-lite"/>
    </source>
</evidence>
<sequence>MTEDERPPPAVAKSPESMWEPLPRPETIQVVDQRRNSPLAIIAVLGLVLVVVMAIGAPSTLKFTKEVAGTPLAGPSVENKPNAAAAPTTKASPSTGNTPAKPRWQELTEANTLLVPGMQLPQITCKLPAFGRSADQLRGYYEAMIGCLDEAWKPLLVQSDHVFESPKLNVDDNPTSTCGTPGRQEAVAFYCPRDKGIFMPRNRVIESMGSNQGGHIMVLAHEYGHHVQAMSGINHGMGLKMVGMAEDAVEYLELTRRMELQADCFSGMFIGAAGGRGSITKALSNSASSAFRSSVADKTHGSVKHQIQWGTAGVKNNNTASCNTWLAPSSEVS</sequence>
<keyword evidence="4 6" id="KW-0472">Membrane</keyword>
<comment type="subcellular location">
    <subcellularLocation>
        <location evidence="1">Membrane</location>
        <topology evidence="1">Single-pass membrane protein</topology>
    </subcellularLocation>
</comment>
<dbReference type="RefSeq" id="WP_084432364.1">
    <property type="nucleotide sequence ID" value="NZ_FWXV01000009.1"/>
</dbReference>
<dbReference type="AlphaFoldDB" id="A0A1Y5Y3Q8"/>
<dbReference type="GO" id="GO:0016020">
    <property type="term" value="C:membrane"/>
    <property type="evidence" value="ECO:0007669"/>
    <property type="project" value="UniProtKB-SubCell"/>
</dbReference>
<organism evidence="7 8">
    <name type="scientific">Kibdelosporangium aridum</name>
    <dbReference type="NCBI Taxonomy" id="2030"/>
    <lineage>
        <taxon>Bacteria</taxon>
        <taxon>Bacillati</taxon>
        <taxon>Actinomycetota</taxon>
        <taxon>Actinomycetes</taxon>
        <taxon>Pseudonocardiales</taxon>
        <taxon>Pseudonocardiaceae</taxon>
        <taxon>Kibdelosporangium</taxon>
    </lineage>
</organism>
<keyword evidence="2 6" id="KW-0812">Transmembrane</keyword>
<feature type="compositionally biased region" description="Low complexity" evidence="5">
    <location>
        <begin position="79"/>
        <end position="95"/>
    </location>
</feature>
<proteinExistence type="predicted"/>
<accession>A0A1Y5Y3Q8</accession>
<dbReference type="Proteomes" id="UP000192674">
    <property type="component" value="Unassembled WGS sequence"/>
</dbReference>
<evidence type="ECO:0000313" key="8">
    <source>
        <dbReference type="Proteomes" id="UP000192674"/>
    </source>
</evidence>
<evidence type="ECO:0000256" key="1">
    <source>
        <dbReference type="ARBA" id="ARBA00004167"/>
    </source>
</evidence>
<feature type="region of interest" description="Disordered" evidence="5">
    <location>
        <begin position="72"/>
        <end position="101"/>
    </location>
</feature>
<gene>
    <name evidence="7" type="ORF">SAMN05661093_08027</name>
</gene>